<reference evidence="1" key="1">
    <citation type="journal article" date="2022" name="Int. J. Mol. Sci.">
        <title>Draft Genome of Tanacetum Coccineum: Genomic Comparison of Closely Related Tanacetum-Family Plants.</title>
        <authorList>
            <person name="Yamashiro T."/>
            <person name="Shiraishi A."/>
            <person name="Nakayama K."/>
            <person name="Satake H."/>
        </authorList>
    </citation>
    <scope>NUCLEOTIDE SEQUENCE</scope>
</reference>
<accession>A0ABQ4XUA4</accession>
<dbReference type="PANTHER" id="PTHR47150:SF6">
    <property type="entry name" value="OS01G0872900 PROTEIN"/>
    <property type="match status" value="1"/>
</dbReference>
<dbReference type="InterPro" id="IPR006912">
    <property type="entry name" value="Harbinger_derived_prot"/>
</dbReference>
<evidence type="ECO:0000313" key="1">
    <source>
        <dbReference type="EMBL" id="GJS68283.1"/>
    </source>
</evidence>
<protein>
    <submittedName>
        <fullName evidence="1">ALP1-like protein</fullName>
    </submittedName>
</protein>
<comment type="caution">
    <text evidence="1">The sequence shown here is derived from an EMBL/GenBank/DDBJ whole genome shotgun (WGS) entry which is preliminary data.</text>
</comment>
<reference evidence="1" key="2">
    <citation type="submission" date="2022-01" db="EMBL/GenBank/DDBJ databases">
        <authorList>
            <person name="Yamashiro T."/>
            <person name="Shiraishi A."/>
            <person name="Satake H."/>
            <person name="Nakayama K."/>
        </authorList>
    </citation>
    <scope>NUCLEOTIDE SEQUENCE</scope>
</reference>
<evidence type="ECO:0000313" key="2">
    <source>
        <dbReference type="Proteomes" id="UP001151760"/>
    </source>
</evidence>
<sequence length="415" mass="48356">MFLATRFEESFRMSETLFTSIVEEVTIHCSYFREKEDRTGRLGVFSLMKCTSTIHQLAHGTVPDALDEYLSMDWAWFGCTIAHKAQYCRRDHGADPFILLEVVASEDLWIWQPFFGVAGSNNDINVIHRSPLLNDLKLGKASEIPFVANDVTYHWGYYLCDEIYPEWVPFVKSVTNLSNDYHKRLRYKAMHEGAKKDVERAFGALKKQWAILTTLARAYIKEKLANIMYTCIILHNTIIKDRMEAICINWYPEKEHQPDDLIRSDEQRHRIISSKETEAEQSLVGALFLLKGILLLGYRWLTCLLSDELDCRGTSCLVTRKKNANVKRWSPLYVEEPTNEDDPKKYSIFGYTWAFRYFDRYNRYPRVAALSKKNGRFLGHMVIPFFEEICLLRDDTRQNEAPIGLVDSIRHTLTA</sequence>
<dbReference type="Proteomes" id="UP001151760">
    <property type="component" value="Unassembled WGS sequence"/>
</dbReference>
<dbReference type="EMBL" id="BQNB010009779">
    <property type="protein sequence ID" value="GJS68283.1"/>
    <property type="molecule type" value="Genomic_DNA"/>
</dbReference>
<name>A0ABQ4XUA4_9ASTR</name>
<organism evidence="1 2">
    <name type="scientific">Tanacetum coccineum</name>
    <dbReference type="NCBI Taxonomy" id="301880"/>
    <lineage>
        <taxon>Eukaryota</taxon>
        <taxon>Viridiplantae</taxon>
        <taxon>Streptophyta</taxon>
        <taxon>Embryophyta</taxon>
        <taxon>Tracheophyta</taxon>
        <taxon>Spermatophyta</taxon>
        <taxon>Magnoliopsida</taxon>
        <taxon>eudicotyledons</taxon>
        <taxon>Gunneridae</taxon>
        <taxon>Pentapetalae</taxon>
        <taxon>asterids</taxon>
        <taxon>campanulids</taxon>
        <taxon>Asterales</taxon>
        <taxon>Asteraceae</taxon>
        <taxon>Asteroideae</taxon>
        <taxon>Anthemideae</taxon>
        <taxon>Anthemidinae</taxon>
        <taxon>Tanacetum</taxon>
    </lineage>
</organism>
<keyword evidence="2" id="KW-1185">Reference proteome</keyword>
<dbReference type="PANTHER" id="PTHR47150">
    <property type="entry name" value="OS12G0169200 PROTEIN"/>
    <property type="match status" value="1"/>
</dbReference>
<dbReference type="Pfam" id="PF04827">
    <property type="entry name" value="Plant_tran"/>
    <property type="match status" value="1"/>
</dbReference>
<gene>
    <name evidence="1" type="ORF">Tco_0682848</name>
</gene>
<proteinExistence type="predicted"/>